<feature type="transmembrane region" description="Helical" evidence="12">
    <location>
        <begin position="6"/>
        <end position="32"/>
    </location>
</feature>
<proteinExistence type="inferred from homology"/>
<evidence type="ECO:0000256" key="6">
    <source>
        <dbReference type="ARBA" id="ARBA00022692"/>
    </source>
</evidence>
<feature type="transmembrane region" description="Helical" evidence="12">
    <location>
        <begin position="157"/>
        <end position="174"/>
    </location>
</feature>
<evidence type="ECO:0000256" key="2">
    <source>
        <dbReference type="ARBA" id="ARBA00007543"/>
    </source>
</evidence>
<feature type="transmembrane region" description="Helical" evidence="12">
    <location>
        <begin position="249"/>
        <end position="271"/>
    </location>
</feature>
<evidence type="ECO:0000256" key="9">
    <source>
        <dbReference type="ARBA" id="ARBA00022989"/>
    </source>
</evidence>
<evidence type="ECO:0000313" key="14">
    <source>
        <dbReference type="Proteomes" id="UP000182977"/>
    </source>
</evidence>
<accession>A0A1H2IXJ3</accession>
<comment type="similarity">
    <text evidence="2">Belongs to the cytochrome ubiquinol oxidase subunit 2 family.</text>
</comment>
<dbReference type="GO" id="GO:0070069">
    <property type="term" value="C:cytochrome complex"/>
    <property type="evidence" value="ECO:0007669"/>
    <property type="project" value="TreeGrafter"/>
</dbReference>
<dbReference type="RefSeq" id="WP_046771659.1">
    <property type="nucleotide sequence ID" value="NZ_LBMC01000045.1"/>
</dbReference>
<evidence type="ECO:0000256" key="4">
    <source>
        <dbReference type="ARBA" id="ARBA00022475"/>
    </source>
</evidence>
<dbReference type="GO" id="GO:0016682">
    <property type="term" value="F:oxidoreductase activity, acting on diphenols and related substances as donors, oxygen as acceptor"/>
    <property type="evidence" value="ECO:0007669"/>
    <property type="project" value="TreeGrafter"/>
</dbReference>
<keyword evidence="7" id="KW-0479">Metal-binding</keyword>
<keyword evidence="5" id="KW-0349">Heme</keyword>
<sequence>MELNTLWFLLIAVLWIGYLALEGFDFGVGMLTRRFARDDIERRVLINTIGPVWDGNEVWVITAVGATFAAFPEWYATAWSAYYLPLVLILLTLIGRGLAFEYRAKGDTESWRRRWDLVIFAGSVVPAFLWGVLLAAFVQGLPLDESHDFVGDLGDVATPYTLLGGLVTLGLALLHGAHYLALKTVGDLRDRARRLAGRLAVPVAVVLAGFLAWTVLRDDTRSWLAAAAALVAVAAIAAGATATARGREGWAFVATFATVAATGATLFAALYPDVLPSTLDAADGLTTANASSSDYTLTVMTWVAVPFVPAVLAYQSWVYWMFRKRIGVQHIPG</sequence>
<feature type="transmembrane region" description="Helical" evidence="12">
    <location>
        <begin position="222"/>
        <end position="242"/>
    </location>
</feature>
<keyword evidence="3" id="KW-0813">Transport</keyword>
<evidence type="ECO:0000256" key="8">
    <source>
        <dbReference type="ARBA" id="ARBA00022982"/>
    </source>
</evidence>
<dbReference type="OrthoDB" id="9776710at2"/>
<evidence type="ECO:0000313" key="13">
    <source>
        <dbReference type="EMBL" id="SDU48883.1"/>
    </source>
</evidence>
<dbReference type="PIRSF" id="PIRSF000267">
    <property type="entry name" value="Cyt_oxidse_sub2"/>
    <property type="match status" value="1"/>
</dbReference>
<dbReference type="PANTHER" id="PTHR43141">
    <property type="entry name" value="CYTOCHROME BD2 SUBUNIT II"/>
    <property type="match status" value="1"/>
</dbReference>
<feature type="transmembrane region" description="Helical" evidence="12">
    <location>
        <begin position="74"/>
        <end position="94"/>
    </location>
</feature>
<protein>
    <submittedName>
        <fullName evidence="13">Cytochrome bd-I ubiquinol oxidase subunit 2 apoprotein</fullName>
    </submittedName>
</protein>
<dbReference type="Pfam" id="PF02322">
    <property type="entry name" value="Cyt_bd_oxida_II"/>
    <property type="match status" value="1"/>
</dbReference>
<keyword evidence="9 12" id="KW-1133">Transmembrane helix</keyword>
<dbReference type="NCBIfam" id="TIGR00203">
    <property type="entry name" value="cydB"/>
    <property type="match status" value="1"/>
</dbReference>
<comment type="subcellular location">
    <subcellularLocation>
        <location evidence="1">Cell membrane</location>
        <topology evidence="1">Multi-pass membrane protein</topology>
    </subcellularLocation>
</comment>
<keyword evidence="4" id="KW-1003">Cell membrane</keyword>
<dbReference type="STRING" id="419479.SAMN04488563_2109"/>
<organism evidence="13 14">
    <name type="scientific">Jiangella alkaliphila</name>
    <dbReference type="NCBI Taxonomy" id="419479"/>
    <lineage>
        <taxon>Bacteria</taxon>
        <taxon>Bacillati</taxon>
        <taxon>Actinomycetota</taxon>
        <taxon>Actinomycetes</taxon>
        <taxon>Jiangellales</taxon>
        <taxon>Jiangellaceae</taxon>
        <taxon>Jiangella</taxon>
    </lineage>
</organism>
<feature type="transmembrane region" description="Helical" evidence="12">
    <location>
        <begin position="115"/>
        <end position="137"/>
    </location>
</feature>
<dbReference type="GO" id="GO:0005886">
    <property type="term" value="C:plasma membrane"/>
    <property type="evidence" value="ECO:0007669"/>
    <property type="project" value="UniProtKB-SubCell"/>
</dbReference>
<name>A0A1H2IXJ3_9ACTN</name>
<dbReference type="GO" id="GO:0046872">
    <property type="term" value="F:metal ion binding"/>
    <property type="evidence" value="ECO:0007669"/>
    <property type="project" value="UniProtKB-KW"/>
</dbReference>
<feature type="transmembrane region" description="Helical" evidence="12">
    <location>
        <begin position="299"/>
        <end position="322"/>
    </location>
</feature>
<evidence type="ECO:0000256" key="1">
    <source>
        <dbReference type="ARBA" id="ARBA00004651"/>
    </source>
</evidence>
<keyword evidence="8" id="KW-0249">Electron transport</keyword>
<reference evidence="14" key="1">
    <citation type="submission" date="2016-10" db="EMBL/GenBank/DDBJ databases">
        <authorList>
            <person name="Varghese N."/>
            <person name="Submissions S."/>
        </authorList>
    </citation>
    <scope>NUCLEOTIDE SEQUENCE [LARGE SCALE GENOMIC DNA]</scope>
    <source>
        <strain evidence="14">DSM 45079</strain>
    </source>
</reference>
<evidence type="ECO:0000256" key="7">
    <source>
        <dbReference type="ARBA" id="ARBA00022723"/>
    </source>
</evidence>
<keyword evidence="14" id="KW-1185">Reference proteome</keyword>
<gene>
    <name evidence="13" type="ORF">SAMN04488563_2109</name>
</gene>
<evidence type="ECO:0000256" key="5">
    <source>
        <dbReference type="ARBA" id="ARBA00022617"/>
    </source>
</evidence>
<dbReference type="InterPro" id="IPR003317">
    <property type="entry name" value="Cyt-d_oxidase_su2"/>
</dbReference>
<dbReference type="EMBL" id="LT629791">
    <property type="protein sequence ID" value="SDU48883.1"/>
    <property type="molecule type" value="Genomic_DNA"/>
</dbReference>
<evidence type="ECO:0000256" key="3">
    <source>
        <dbReference type="ARBA" id="ARBA00022448"/>
    </source>
</evidence>
<dbReference type="AlphaFoldDB" id="A0A1H2IXJ3"/>
<evidence type="ECO:0000256" key="11">
    <source>
        <dbReference type="ARBA" id="ARBA00023136"/>
    </source>
</evidence>
<keyword evidence="6 12" id="KW-0812">Transmembrane</keyword>
<evidence type="ECO:0000256" key="10">
    <source>
        <dbReference type="ARBA" id="ARBA00023004"/>
    </source>
</evidence>
<keyword evidence="11 12" id="KW-0472">Membrane</keyword>
<dbReference type="PANTHER" id="PTHR43141:SF5">
    <property type="entry name" value="CYTOCHROME BD-I UBIQUINOL OXIDASE SUBUNIT 2"/>
    <property type="match status" value="1"/>
</dbReference>
<feature type="transmembrane region" description="Helical" evidence="12">
    <location>
        <begin position="195"/>
        <end position="216"/>
    </location>
</feature>
<keyword evidence="10" id="KW-0408">Iron</keyword>
<evidence type="ECO:0000256" key="12">
    <source>
        <dbReference type="SAM" id="Phobius"/>
    </source>
</evidence>
<dbReference type="Proteomes" id="UP000182977">
    <property type="component" value="Chromosome I"/>
</dbReference>
<dbReference type="GO" id="GO:0009055">
    <property type="term" value="F:electron transfer activity"/>
    <property type="evidence" value="ECO:0007669"/>
    <property type="project" value="TreeGrafter"/>
</dbReference>
<dbReference type="GO" id="GO:0019646">
    <property type="term" value="P:aerobic electron transport chain"/>
    <property type="evidence" value="ECO:0007669"/>
    <property type="project" value="TreeGrafter"/>
</dbReference>